<reference evidence="8 9" key="1">
    <citation type="journal article" date="2012" name="J. Bacteriol.">
        <title>Draft Genome Sequence of Cecembia lonarensis Strain LW9T, Isolated from Lonar Lake, a Haloalkaline Lake in India.</title>
        <authorList>
            <person name="Shivaji S."/>
            <person name="Ara S."/>
            <person name="Singh A."/>
            <person name="Pinnaka A.K."/>
        </authorList>
    </citation>
    <scope>NUCLEOTIDE SEQUENCE [LARGE SCALE GENOMIC DNA]</scope>
    <source>
        <strain evidence="8 9">LW9</strain>
    </source>
</reference>
<dbReference type="GO" id="GO:0004719">
    <property type="term" value="F:protein-L-isoaspartate (D-aspartate) O-methyltransferase activity"/>
    <property type="evidence" value="ECO:0007669"/>
    <property type="project" value="UniProtKB-UniRule"/>
</dbReference>
<proteinExistence type="inferred from homology"/>
<evidence type="ECO:0000256" key="4">
    <source>
        <dbReference type="ARBA" id="ARBA00022603"/>
    </source>
</evidence>
<dbReference type="GO" id="GO:0032259">
    <property type="term" value="P:methylation"/>
    <property type="evidence" value="ECO:0007669"/>
    <property type="project" value="UniProtKB-KW"/>
</dbReference>
<organism evidence="8 9">
    <name type="scientific">Cecembia lonarensis (strain CCUG 58316 / KCTC 22772 / LW9)</name>
    <dbReference type="NCBI Taxonomy" id="1225176"/>
    <lineage>
        <taxon>Bacteria</taxon>
        <taxon>Pseudomonadati</taxon>
        <taxon>Bacteroidota</taxon>
        <taxon>Cytophagia</taxon>
        <taxon>Cytophagales</taxon>
        <taxon>Cyclobacteriaceae</taxon>
        <taxon>Cecembia</taxon>
    </lineage>
</organism>
<keyword evidence="5 7" id="KW-0808">Transferase</keyword>
<sequence>MKILWYMILLTLFQADHFKSQRALMVETQLVQRGIKDKAVLDAMRKVPRHLLVPEKIRDYAYDDRPLPIGEGQTISQPYIVAFMTELIQPTKNMRVLEIGTGSGYQAAVLAEIVKEVYTIEIFEGLGKRAEQDLNALGYTNIHLHIGDGYKGWPEAAPFDAIIVTAAPENIPQPLIDQLAEGGIMVIPVGEEGKVQQLILGEKTKGKFKTRYISSVRFVPFLRENL</sequence>
<dbReference type="AlphaFoldDB" id="K1KT61"/>
<dbReference type="NCBIfam" id="NF001453">
    <property type="entry name" value="PRK00312.1"/>
    <property type="match status" value="1"/>
</dbReference>
<dbReference type="Gene3D" id="3.40.50.150">
    <property type="entry name" value="Vaccinia Virus protein VP39"/>
    <property type="match status" value="1"/>
</dbReference>
<dbReference type="EMBL" id="AMGM01000142">
    <property type="protein sequence ID" value="EKB47340.1"/>
    <property type="molecule type" value="Genomic_DNA"/>
</dbReference>
<dbReference type="InterPro" id="IPR029063">
    <property type="entry name" value="SAM-dependent_MTases_sf"/>
</dbReference>
<evidence type="ECO:0000256" key="2">
    <source>
        <dbReference type="ARBA" id="ARBA00005369"/>
    </source>
</evidence>
<evidence type="ECO:0000256" key="5">
    <source>
        <dbReference type="ARBA" id="ARBA00022679"/>
    </source>
</evidence>
<evidence type="ECO:0000313" key="9">
    <source>
        <dbReference type="Proteomes" id="UP000004478"/>
    </source>
</evidence>
<name>K1KT61_CECL9</name>
<feature type="active site" evidence="7">
    <location>
        <position position="76"/>
    </location>
</feature>
<comment type="catalytic activity">
    <reaction evidence="7">
        <text>[protein]-L-isoaspartate + S-adenosyl-L-methionine = [protein]-L-isoaspartate alpha-methyl ester + S-adenosyl-L-homocysteine</text>
        <dbReference type="Rhea" id="RHEA:12705"/>
        <dbReference type="Rhea" id="RHEA-COMP:12143"/>
        <dbReference type="Rhea" id="RHEA-COMP:12144"/>
        <dbReference type="ChEBI" id="CHEBI:57856"/>
        <dbReference type="ChEBI" id="CHEBI:59789"/>
        <dbReference type="ChEBI" id="CHEBI:90596"/>
        <dbReference type="ChEBI" id="CHEBI:90598"/>
        <dbReference type="EC" id="2.1.1.77"/>
    </reaction>
</comment>
<comment type="caution">
    <text evidence="8">The sequence shown here is derived from an EMBL/GenBank/DDBJ whole genome shotgun (WGS) entry which is preliminary data.</text>
</comment>
<evidence type="ECO:0000256" key="6">
    <source>
        <dbReference type="ARBA" id="ARBA00022691"/>
    </source>
</evidence>
<keyword evidence="9" id="KW-1185">Reference proteome</keyword>
<evidence type="ECO:0000313" key="8">
    <source>
        <dbReference type="EMBL" id="EKB47340.1"/>
    </source>
</evidence>
<comment type="similarity">
    <text evidence="2 7">Belongs to the methyltransferase superfamily. L-isoaspartyl/D-aspartyl protein methyltransferase family.</text>
</comment>
<keyword evidence="4 7" id="KW-0489">Methyltransferase</keyword>
<keyword evidence="6 7" id="KW-0949">S-adenosyl-L-methionine</keyword>
<keyword evidence="3 7" id="KW-0963">Cytoplasm</keyword>
<dbReference type="HAMAP" id="MF_00090">
    <property type="entry name" value="PIMT"/>
    <property type="match status" value="1"/>
</dbReference>
<dbReference type="GO" id="GO:0030091">
    <property type="term" value="P:protein repair"/>
    <property type="evidence" value="ECO:0007669"/>
    <property type="project" value="UniProtKB-UniRule"/>
</dbReference>
<accession>K1KT61</accession>
<dbReference type="SUPFAM" id="SSF53335">
    <property type="entry name" value="S-adenosyl-L-methionine-dependent methyltransferases"/>
    <property type="match status" value="1"/>
</dbReference>
<dbReference type="GO" id="GO:0005737">
    <property type="term" value="C:cytoplasm"/>
    <property type="evidence" value="ECO:0007669"/>
    <property type="project" value="UniProtKB-SubCell"/>
</dbReference>
<dbReference type="Proteomes" id="UP000004478">
    <property type="component" value="Unassembled WGS sequence"/>
</dbReference>
<protein>
    <recommendedName>
        <fullName evidence="7">Protein-L-isoaspartate O-methyltransferase</fullName>
        <ecNumber evidence="7">2.1.1.77</ecNumber>
    </recommendedName>
    <alternativeName>
        <fullName evidence="7">L-isoaspartyl protein carboxyl methyltransferase</fullName>
    </alternativeName>
    <alternativeName>
        <fullName evidence="7">Protein L-isoaspartyl methyltransferase</fullName>
    </alternativeName>
    <alternativeName>
        <fullName evidence="7">Protein-beta-aspartate methyltransferase</fullName>
        <shortName evidence="7">PIMT</shortName>
    </alternativeName>
</protein>
<dbReference type="PATRIC" id="fig|1225176.3.peg.4329"/>
<dbReference type="FunFam" id="3.40.50.150:FF:000010">
    <property type="entry name" value="Protein-L-isoaspartate O-methyltransferase"/>
    <property type="match status" value="1"/>
</dbReference>
<dbReference type="Pfam" id="PF01135">
    <property type="entry name" value="PCMT"/>
    <property type="match status" value="1"/>
</dbReference>
<comment type="function">
    <text evidence="7">Catalyzes the methyl esterification of L-isoaspartyl residues in peptides and proteins that result from spontaneous decomposition of normal L-aspartyl and L-asparaginyl residues. It plays a role in the repair and/or degradation of damaged proteins.</text>
</comment>
<evidence type="ECO:0000256" key="3">
    <source>
        <dbReference type="ARBA" id="ARBA00022490"/>
    </source>
</evidence>
<evidence type="ECO:0000256" key="1">
    <source>
        <dbReference type="ARBA" id="ARBA00004496"/>
    </source>
</evidence>
<dbReference type="InterPro" id="IPR000682">
    <property type="entry name" value="PCMT"/>
</dbReference>
<dbReference type="PROSITE" id="PS01279">
    <property type="entry name" value="PCMT"/>
    <property type="match status" value="1"/>
</dbReference>
<evidence type="ECO:0000256" key="7">
    <source>
        <dbReference type="HAMAP-Rule" id="MF_00090"/>
    </source>
</evidence>
<gene>
    <name evidence="8" type="primary">pcm_2</name>
    <name evidence="7" type="synonym">pcm</name>
    <name evidence="8" type="ORF">B879_04058</name>
</gene>
<comment type="subcellular location">
    <subcellularLocation>
        <location evidence="1 7">Cytoplasm</location>
    </subcellularLocation>
</comment>
<dbReference type="EC" id="2.1.1.77" evidence="7"/>
<dbReference type="CDD" id="cd02440">
    <property type="entry name" value="AdoMet_MTases"/>
    <property type="match status" value="1"/>
</dbReference>
<dbReference type="PANTHER" id="PTHR11579:SF0">
    <property type="entry name" value="PROTEIN-L-ISOASPARTATE(D-ASPARTATE) O-METHYLTRANSFERASE"/>
    <property type="match status" value="1"/>
</dbReference>
<dbReference type="PANTHER" id="PTHR11579">
    <property type="entry name" value="PROTEIN-L-ISOASPARTATE O-METHYLTRANSFERASE"/>
    <property type="match status" value="1"/>
</dbReference>
<dbReference type="NCBIfam" id="TIGR00080">
    <property type="entry name" value="pimt"/>
    <property type="match status" value="1"/>
</dbReference>